<feature type="domain" description="RNA polymerase sigma factor 70 region 4 type 2" evidence="6">
    <location>
        <begin position="138"/>
        <end position="190"/>
    </location>
</feature>
<dbReference type="EMBL" id="REFR01000012">
    <property type="protein sequence ID" value="RMB04995.1"/>
    <property type="molecule type" value="Genomic_DNA"/>
</dbReference>
<feature type="domain" description="RNA polymerase sigma-70 region 2" evidence="5">
    <location>
        <begin position="38"/>
        <end position="104"/>
    </location>
</feature>
<keyword evidence="2" id="KW-0805">Transcription regulation</keyword>
<dbReference type="InterPro" id="IPR014284">
    <property type="entry name" value="RNA_pol_sigma-70_dom"/>
</dbReference>
<dbReference type="FunCoup" id="A0A3M0C7Y0">
    <property type="interactions" value="117"/>
</dbReference>
<evidence type="ECO:0000256" key="3">
    <source>
        <dbReference type="ARBA" id="ARBA00023082"/>
    </source>
</evidence>
<evidence type="ECO:0000313" key="8">
    <source>
        <dbReference type="Proteomes" id="UP000271227"/>
    </source>
</evidence>
<dbReference type="GO" id="GO:0016987">
    <property type="term" value="F:sigma factor activity"/>
    <property type="evidence" value="ECO:0007669"/>
    <property type="project" value="UniProtKB-KW"/>
</dbReference>
<dbReference type="InParanoid" id="A0A3M0C7Y0"/>
<dbReference type="InterPro" id="IPR013249">
    <property type="entry name" value="RNA_pol_sigma70_r4_t2"/>
</dbReference>
<dbReference type="SUPFAM" id="SSF88946">
    <property type="entry name" value="Sigma2 domain of RNA polymerase sigma factors"/>
    <property type="match status" value="1"/>
</dbReference>
<dbReference type="InterPro" id="IPR013325">
    <property type="entry name" value="RNA_pol_sigma_r2"/>
</dbReference>
<keyword evidence="3" id="KW-0731">Sigma factor</keyword>
<keyword evidence="8" id="KW-1185">Reference proteome</keyword>
<name>A0A3M0C7Y0_9PROT</name>
<dbReference type="Gene3D" id="1.10.1740.10">
    <property type="match status" value="1"/>
</dbReference>
<dbReference type="AlphaFoldDB" id="A0A3M0C7Y0"/>
<dbReference type="InterPro" id="IPR036388">
    <property type="entry name" value="WH-like_DNA-bd_sf"/>
</dbReference>
<dbReference type="PANTHER" id="PTHR43133">
    <property type="entry name" value="RNA POLYMERASE ECF-TYPE SIGMA FACTO"/>
    <property type="match status" value="1"/>
</dbReference>
<organism evidence="7 8">
    <name type="scientific">Eilatimonas milleporae</name>
    <dbReference type="NCBI Taxonomy" id="911205"/>
    <lineage>
        <taxon>Bacteria</taxon>
        <taxon>Pseudomonadati</taxon>
        <taxon>Pseudomonadota</taxon>
        <taxon>Alphaproteobacteria</taxon>
        <taxon>Kordiimonadales</taxon>
        <taxon>Kordiimonadaceae</taxon>
        <taxon>Eilatimonas</taxon>
    </lineage>
</organism>
<dbReference type="Gene3D" id="1.10.10.10">
    <property type="entry name" value="Winged helix-like DNA-binding domain superfamily/Winged helix DNA-binding domain"/>
    <property type="match status" value="1"/>
</dbReference>
<evidence type="ECO:0000256" key="2">
    <source>
        <dbReference type="ARBA" id="ARBA00023015"/>
    </source>
</evidence>
<evidence type="ECO:0000313" key="7">
    <source>
        <dbReference type="EMBL" id="RMB04995.1"/>
    </source>
</evidence>
<proteinExistence type="inferred from homology"/>
<evidence type="ECO:0000259" key="6">
    <source>
        <dbReference type="Pfam" id="PF08281"/>
    </source>
</evidence>
<dbReference type="Pfam" id="PF04542">
    <property type="entry name" value="Sigma70_r2"/>
    <property type="match status" value="1"/>
</dbReference>
<evidence type="ECO:0000256" key="1">
    <source>
        <dbReference type="ARBA" id="ARBA00010641"/>
    </source>
</evidence>
<dbReference type="GO" id="GO:0006352">
    <property type="term" value="P:DNA-templated transcription initiation"/>
    <property type="evidence" value="ECO:0007669"/>
    <property type="project" value="InterPro"/>
</dbReference>
<dbReference type="InterPro" id="IPR007627">
    <property type="entry name" value="RNA_pol_sigma70_r2"/>
</dbReference>
<dbReference type="GO" id="GO:0003677">
    <property type="term" value="F:DNA binding"/>
    <property type="evidence" value="ECO:0007669"/>
    <property type="project" value="InterPro"/>
</dbReference>
<sequence>MRSALKTGSILVADQDLENQEVSDKTERLGQGYSLDELYRRYRNFLISYIGYQFGGRENDVEETIQQVFANIAASHDPGTIENPKAFLRRAAMNVIVSRRRKEQSLSACKAHVGYLQSDGEKCHITPERHARNRELLNQVWQILRQMPQKRRQVFILHRIDGIPCAAIGRRLNISPSAAKKHLYKAIRDLDEGLASLESDAEE</sequence>
<dbReference type="Proteomes" id="UP000271227">
    <property type="component" value="Unassembled WGS sequence"/>
</dbReference>
<gene>
    <name evidence="7" type="ORF">BXY39_2570</name>
</gene>
<reference evidence="7 8" key="1">
    <citation type="submission" date="2018-10" db="EMBL/GenBank/DDBJ databases">
        <title>Genomic Encyclopedia of Archaeal and Bacterial Type Strains, Phase II (KMG-II): from individual species to whole genera.</title>
        <authorList>
            <person name="Goeker M."/>
        </authorList>
    </citation>
    <scope>NUCLEOTIDE SEQUENCE [LARGE SCALE GENOMIC DNA]</scope>
    <source>
        <strain evidence="7 8">DSM 25217</strain>
    </source>
</reference>
<dbReference type="PANTHER" id="PTHR43133:SF63">
    <property type="entry name" value="RNA POLYMERASE SIGMA FACTOR FECI-RELATED"/>
    <property type="match status" value="1"/>
</dbReference>
<protein>
    <submittedName>
        <fullName evidence="7">RNA polymerase sigma-70 factor (ECF subfamily)</fullName>
    </submittedName>
</protein>
<dbReference type="Pfam" id="PF08281">
    <property type="entry name" value="Sigma70_r4_2"/>
    <property type="match status" value="1"/>
</dbReference>
<dbReference type="InterPro" id="IPR013324">
    <property type="entry name" value="RNA_pol_sigma_r3/r4-like"/>
</dbReference>
<comment type="caution">
    <text evidence="7">The sequence shown here is derived from an EMBL/GenBank/DDBJ whole genome shotgun (WGS) entry which is preliminary data.</text>
</comment>
<keyword evidence="4" id="KW-0804">Transcription</keyword>
<comment type="similarity">
    <text evidence="1">Belongs to the sigma-70 factor family. ECF subfamily.</text>
</comment>
<accession>A0A3M0C7Y0</accession>
<dbReference type="InterPro" id="IPR039425">
    <property type="entry name" value="RNA_pol_sigma-70-like"/>
</dbReference>
<evidence type="ECO:0000259" key="5">
    <source>
        <dbReference type="Pfam" id="PF04542"/>
    </source>
</evidence>
<dbReference type="SUPFAM" id="SSF88659">
    <property type="entry name" value="Sigma3 and sigma4 domains of RNA polymerase sigma factors"/>
    <property type="match status" value="1"/>
</dbReference>
<dbReference type="RefSeq" id="WP_170163827.1">
    <property type="nucleotide sequence ID" value="NZ_REFR01000012.1"/>
</dbReference>
<evidence type="ECO:0000256" key="4">
    <source>
        <dbReference type="ARBA" id="ARBA00023163"/>
    </source>
</evidence>
<dbReference type="NCBIfam" id="TIGR02937">
    <property type="entry name" value="sigma70-ECF"/>
    <property type="match status" value="1"/>
</dbReference>